<dbReference type="InterPro" id="IPR011108">
    <property type="entry name" value="RMMBL"/>
</dbReference>
<dbReference type="Pfam" id="PF07521">
    <property type="entry name" value="RMMBL"/>
    <property type="match status" value="1"/>
</dbReference>
<organism evidence="2 3">
    <name type="scientific">Variovorax humicola</name>
    <dbReference type="NCBI Taxonomy" id="1769758"/>
    <lineage>
        <taxon>Bacteria</taxon>
        <taxon>Pseudomonadati</taxon>
        <taxon>Pseudomonadota</taxon>
        <taxon>Betaproteobacteria</taxon>
        <taxon>Burkholderiales</taxon>
        <taxon>Comamonadaceae</taxon>
        <taxon>Variovorax</taxon>
    </lineage>
</organism>
<dbReference type="RefSeq" id="WP_340367734.1">
    <property type="nucleotide sequence ID" value="NZ_JBBKZV010000039.1"/>
</dbReference>
<evidence type="ECO:0000313" key="3">
    <source>
        <dbReference type="Proteomes" id="UP001363010"/>
    </source>
</evidence>
<protein>
    <submittedName>
        <fullName evidence="2">MBL fold metallo-hydrolase RNA specificity domain-containing protein</fullName>
    </submittedName>
</protein>
<name>A0ABU8WB00_9BURK</name>
<feature type="domain" description="Zn-dependent metallo-hydrolase RNA specificity" evidence="1">
    <location>
        <begin position="3"/>
        <end position="35"/>
    </location>
</feature>
<comment type="caution">
    <text evidence="2">The sequence shown here is derived from an EMBL/GenBank/DDBJ whole genome shotgun (WGS) entry which is preliminary data.</text>
</comment>
<evidence type="ECO:0000313" key="2">
    <source>
        <dbReference type="EMBL" id="MEJ8826698.1"/>
    </source>
</evidence>
<reference evidence="2 3" key="1">
    <citation type="submission" date="2024-03" db="EMBL/GenBank/DDBJ databases">
        <title>Novel species of the genus Variovorax.</title>
        <authorList>
            <person name="Liu Q."/>
            <person name="Xin Y.-H."/>
        </authorList>
    </citation>
    <scope>NUCLEOTIDE SEQUENCE [LARGE SCALE GENOMIC DNA]</scope>
    <source>
        <strain evidence="2 3">KACC 18501</strain>
    </source>
</reference>
<dbReference type="SUPFAM" id="SSF56281">
    <property type="entry name" value="Metallo-hydrolase/oxidoreductase"/>
    <property type="match status" value="1"/>
</dbReference>
<dbReference type="InterPro" id="IPR036866">
    <property type="entry name" value="RibonucZ/Hydroxyglut_hydro"/>
</dbReference>
<accession>A0ABU8WB00</accession>
<evidence type="ECO:0000259" key="1">
    <source>
        <dbReference type="Pfam" id="PF07521"/>
    </source>
</evidence>
<dbReference type="EMBL" id="JBBKZV010000039">
    <property type="protein sequence ID" value="MEJ8826698.1"/>
    <property type="molecule type" value="Genomic_DNA"/>
</dbReference>
<keyword evidence="3" id="KW-1185">Reference proteome</keyword>
<proteinExistence type="predicted"/>
<sequence length="43" mass="4856">MSAPRHVFVTHGEPIAADALRLGIEERYGWAVTVPDYMEVRTL</sequence>
<dbReference type="Proteomes" id="UP001363010">
    <property type="component" value="Unassembled WGS sequence"/>
</dbReference>
<gene>
    <name evidence="2" type="ORF">WKW80_32600</name>
</gene>